<comment type="caution">
    <text evidence="1">The sequence shown here is derived from an EMBL/GenBank/DDBJ whole genome shotgun (WGS) entry which is preliminary data.</text>
</comment>
<keyword evidence="2" id="KW-1185">Reference proteome</keyword>
<dbReference type="Proteomes" id="UP000824219">
    <property type="component" value="Linkage Group LG23"/>
</dbReference>
<organism evidence="1 2">
    <name type="scientific">Hemibagrus wyckioides</name>
    <dbReference type="NCBI Taxonomy" id="337641"/>
    <lineage>
        <taxon>Eukaryota</taxon>
        <taxon>Metazoa</taxon>
        <taxon>Chordata</taxon>
        <taxon>Craniata</taxon>
        <taxon>Vertebrata</taxon>
        <taxon>Euteleostomi</taxon>
        <taxon>Actinopterygii</taxon>
        <taxon>Neopterygii</taxon>
        <taxon>Teleostei</taxon>
        <taxon>Ostariophysi</taxon>
        <taxon>Siluriformes</taxon>
        <taxon>Bagridae</taxon>
        <taxon>Hemibagrus</taxon>
    </lineage>
</organism>
<dbReference type="EMBL" id="JAHKSW010000023">
    <property type="protein sequence ID" value="KAG7317829.1"/>
    <property type="molecule type" value="Genomic_DNA"/>
</dbReference>
<reference evidence="1 2" key="1">
    <citation type="submission" date="2021-06" db="EMBL/GenBank/DDBJ databases">
        <title>Chromosome-level genome assembly of the red-tail catfish (Hemibagrus wyckioides).</title>
        <authorList>
            <person name="Shao F."/>
        </authorList>
    </citation>
    <scope>NUCLEOTIDE SEQUENCE [LARGE SCALE GENOMIC DNA]</scope>
    <source>
        <strain evidence="1">EC202008001</strain>
        <tissue evidence="1">Blood</tissue>
    </source>
</reference>
<protein>
    <submittedName>
        <fullName evidence="1">Uncharacterized protein</fullName>
    </submittedName>
</protein>
<proteinExistence type="predicted"/>
<dbReference type="AlphaFoldDB" id="A0A9D3N8G4"/>
<evidence type="ECO:0000313" key="2">
    <source>
        <dbReference type="Proteomes" id="UP000824219"/>
    </source>
</evidence>
<name>A0A9D3N8G4_9TELE</name>
<sequence>MAMRRRRFIAQESHFVFQDLGLIRRKKEHSTNLSKYQKLASIRFLSISAYSARYRPHRPTPTFQQDVLVGVRHFFPPSTGFKKLD</sequence>
<accession>A0A9D3N8G4</accession>
<evidence type="ECO:0000313" key="1">
    <source>
        <dbReference type="EMBL" id="KAG7317829.1"/>
    </source>
</evidence>
<gene>
    <name evidence="1" type="ORF">KOW79_018864</name>
</gene>